<name>I2Q3Y8_9BACT</name>
<organism evidence="1">
    <name type="scientific">Desulfovibrio sp. U5L</name>
    <dbReference type="NCBI Taxonomy" id="596152"/>
    <lineage>
        <taxon>Bacteria</taxon>
        <taxon>Pseudomonadati</taxon>
        <taxon>Thermodesulfobacteriota</taxon>
        <taxon>Desulfovibrionia</taxon>
        <taxon>Desulfovibrionales</taxon>
        <taxon>Desulfovibrionaceae</taxon>
        <taxon>Desulfovibrio</taxon>
    </lineage>
</organism>
<reference evidence="1" key="1">
    <citation type="submission" date="2011-11" db="EMBL/GenBank/DDBJ databases">
        <title>Improved High-Quality Draft sequence of Desulfovibrio sp. U5L.</title>
        <authorList>
            <consortium name="US DOE Joint Genome Institute"/>
            <person name="Lucas S."/>
            <person name="Han J."/>
            <person name="Lapidus A."/>
            <person name="Cheng J.-F."/>
            <person name="Goodwin L."/>
            <person name="Pitluck S."/>
            <person name="Peters L."/>
            <person name="Ovchinnikova G."/>
            <person name="Held B."/>
            <person name="Detter J.C."/>
            <person name="Han C."/>
            <person name="Tapia R."/>
            <person name="Land M."/>
            <person name="Hauser L."/>
            <person name="Kyrpides N."/>
            <person name="Ivanova N."/>
            <person name="Pagani I."/>
            <person name="Gabster J."/>
            <person name="Walker C."/>
            <person name="Stolyar S."/>
            <person name="Stahl D."/>
            <person name="Arkin A."/>
            <person name="Dehal P."/>
            <person name="Hazen T."/>
            <person name="Woyke T."/>
        </authorList>
    </citation>
    <scope>NUCLEOTIDE SEQUENCE [LARGE SCALE GENOMIC DNA]</scope>
    <source>
        <strain evidence="1">U5L</strain>
    </source>
</reference>
<dbReference type="EMBL" id="JH600068">
    <property type="protein sequence ID" value="EIG54494.1"/>
    <property type="molecule type" value="Genomic_DNA"/>
</dbReference>
<dbReference type="eggNOG" id="ENOG50318GP">
    <property type="taxonomic scope" value="Bacteria"/>
</dbReference>
<evidence type="ECO:0000313" key="1">
    <source>
        <dbReference type="EMBL" id="EIG54494.1"/>
    </source>
</evidence>
<accession>I2Q3Y8</accession>
<dbReference type="AlphaFoldDB" id="I2Q3Y8"/>
<proteinExistence type="predicted"/>
<dbReference type="HOGENOM" id="CLU_3308590_0_0_7"/>
<gene>
    <name evidence="1" type="ORF">DesU5LDRAFT_2851</name>
</gene>
<sequence length="39" mass="4400">MKDALAAAALVCFAAVMLLFPWAWEPLTDAEARRMFDEK</sequence>
<protein>
    <submittedName>
        <fullName evidence="1">Uncharacterized protein</fullName>
    </submittedName>
</protein>